<dbReference type="PANTHER" id="PTHR13003">
    <property type="entry name" value="NUP107-RELATED"/>
    <property type="match status" value="1"/>
</dbReference>
<evidence type="ECO:0000256" key="6">
    <source>
        <dbReference type="ARBA" id="ARBA00023242"/>
    </source>
</evidence>
<comment type="function">
    <text evidence="7">Functions as a component of the nuclear pore complex (NPC).</text>
</comment>
<dbReference type="GO" id="GO:0034398">
    <property type="term" value="P:telomere tethering at nuclear periphery"/>
    <property type="evidence" value="ECO:0007669"/>
    <property type="project" value="EnsemblFungi"/>
</dbReference>
<dbReference type="GO" id="GO:0000781">
    <property type="term" value="C:chromosome, telomeric region"/>
    <property type="evidence" value="ECO:0007669"/>
    <property type="project" value="GOC"/>
</dbReference>
<keyword evidence="5 7" id="KW-0906">Nuclear pore complex</keyword>
<dbReference type="GO" id="GO:0042802">
    <property type="term" value="F:identical protein binding"/>
    <property type="evidence" value="ECO:0007669"/>
    <property type="project" value="EnsemblFungi"/>
</dbReference>
<dbReference type="PANTHER" id="PTHR13003:SF2">
    <property type="entry name" value="NUCLEAR PORE COMPLEX PROTEIN NUP107"/>
    <property type="match status" value="1"/>
</dbReference>
<dbReference type="GO" id="GO:0031080">
    <property type="term" value="C:nuclear pore outer ring"/>
    <property type="evidence" value="ECO:0007669"/>
    <property type="project" value="EnsemblFungi"/>
</dbReference>
<dbReference type="OrthoDB" id="3098at2759"/>
<evidence type="ECO:0000256" key="2">
    <source>
        <dbReference type="ARBA" id="ARBA00022816"/>
    </source>
</evidence>
<dbReference type="GO" id="GO:0045944">
    <property type="term" value="P:positive regulation of transcription by RNA polymerase II"/>
    <property type="evidence" value="ECO:0007669"/>
    <property type="project" value="EnsemblFungi"/>
</dbReference>
<dbReference type="GO" id="GO:0030466">
    <property type="term" value="P:silent mating-type cassette heterochromatin formation"/>
    <property type="evidence" value="ECO:0007669"/>
    <property type="project" value="EnsemblFungi"/>
</dbReference>
<comment type="subunit">
    <text evidence="7">Part of the nuclear pore complex (NPC).</text>
</comment>
<dbReference type="EMBL" id="HE978314">
    <property type="protein sequence ID" value="CCK68215.1"/>
    <property type="molecule type" value="Genomic_DNA"/>
</dbReference>
<dbReference type="GO" id="GO:0031509">
    <property type="term" value="P:subtelomeric heterochromatin formation"/>
    <property type="evidence" value="ECO:0007669"/>
    <property type="project" value="EnsemblFungi"/>
</dbReference>
<dbReference type="Gene3D" id="1.10.3450.20">
    <property type="match status" value="1"/>
</dbReference>
<dbReference type="GO" id="GO:0031965">
    <property type="term" value="C:nuclear membrane"/>
    <property type="evidence" value="ECO:0007669"/>
    <property type="project" value="UniProtKB-SubCell"/>
</dbReference>
<dbReference type="GO" id="GO:0000973">
    <property type="term" value="P:post-transcriptional tethering of RNA polymerase II gene DNA at nuclear periphery"/>
    <property type="evidence" value="ECO:0007669"/>
    <property type="project" value="EnsemblFungi"/>
</dbReference>
<evidence type="ECO:0000313" key="8">
    <source>
        <dbReference type="EMBL" id="CCK68215.1"/>
    </source>
</evidence>
<dbReference type="GO" id="GO:0031990">
    <property type="term" value="P:mRNA export from nucleus in response to heat stress"/>
    <property type="evidence" value="ECO:0007669"/>
    <property type="project" value="EnsemblFungi"/>
</dbReference>
<gene>
    <name evidence="8" type="primary">KNAG0A05500</name>
    <name evidence="8" type="ordered locus">KNAG_0A05500</name>
</gene>
<keyword evidence="3" id="KW-0653">Protein transport</keyword>
<dbReference type="GO" id="GO:0006302">
    <property type="term" value="P:double-strand break repair"/>
    <property type="evidence" value="ECO:0007669"/>
    <property type="project" value="EnsemblFungi"/>
</dbReference>
<evidence type="ECO:0000256" key="7">
    <source>
        <dbReference type="RuleBase" id="RU365072"/>
    </source>
</evidence>
<organism evidence="8 9">
    <name type="scientific">Huiozyma naganishii (strain ATCC MYA-139 / BCRC 22969 / CBS 8797 / KCTC 17520 / NBRC 10181 / NCYC 3082 / Yp74L-3)</name>
    <name type="common">Yeast</name>
    <name type="synonym">Kazachstania naganishii</name>
    <dbReference type="NCBI Taxonomy" id="1071383"/>
    <lineage>
        <taxon>Eukaryota</taxon>
        <taxon>Fungi</taxon>
        <taxon>Dikarya</taxon>
        <taxon>Ascomycota</taxon>
        <taxon>Saccharomycotina</taxon>
        <taxon>Saccharomycetes</taxon>
        <taxon>Saccharomycetales</taxon>
        <taxon>Saccharomycetaceae</taxon>
        <taxon>Huiozyma</taxon>
    </lineage>
</organism>
<proteinExistence type="inferred from homology"/>
<dbReference type="KEGG" id="kng:KNAG_0A05500"/>
<keyword evidence="6 7" id="KW-0539">Nucleus</keyword>
<keyword evidence="4 7" id="KW-0811">Translocation</keyword>
<dbReference type="Proteomes" id="UP000006310">
    <property type="component" value="Chromosome 1"/>
</dbReference>
<comment type="subcellular location">
    <subcellularLocation>
        <location evidence="7">Nucleus</location>
        <location evidence="7">Nuclear pore complex</location>
    </subcellularLocation>
    <subcellularLocation>
        <location evidence="7">Nucleus membrane</location>
    </subcellularLocation>
</comment>
<dbReference type="Gene3D" id="1.20.190.50">
    <property type="match status" value="1"/>
</dbReference>
<dbReference type="Pfam" id="PF04121">
    <property type="entry name" value="Nup84_Nup100"/>
    <property type="match status" value="1"/>
</dbReference>
<name>J7R089_HUIN7</name>
<dbReference type="GO" id="GO:0006606">
    <property type="term" value="P:protein import into nucleus"/>
    <property type="evidence" value="ECO:0007669"/>
    <property type="project" value="EnsemblFungi"/>
</dbReference>
<dbReference type="InterPro" id="IPR007252">
    <property type="entry name" value="Nup84/Nup107"/>
</dbReference>
<dbReference type="GO" id="GO:0017056">
    <property type="term" value="F:structural constituent of nuclear pore"/>
    <property type="evidence" value="ECO:0007669"/>
    <property type="project" value="UniProtKB-UniRule"/>
</dbReference>
<sequence>MELSNVSEQKHEHFVRFADALKAFVVDTFDDANNANPFDVIKEFRSIAGESALSLVQKGSDSNNTTEYNDWELEARFWHLLQLLLSFRTADIDFDGETTVYPYNSSAVFEKELLHKDRSLYQIWIVMVWLQENIKVSERPKNLPTSKWSNTLLSGELKSADLDYPLRNPDAVIDMRDKEQDHIFFRYIYEMLLSGNFEDAYEECKLSENITLCMILCGMQEYINPQIDTQLSEEFDSQQGVKKHCLWRRTVYQLSQNSQLDPYERAIYSYISGTMPNEEVLSKCDWESELLLNLNSIIQIEVENYMISRGKVDPSELFVALPSKTQTLQEVLNMVSAKHPVESEHPVRVLMGAVISNNLETLLHSSVETLLDLVKGYESSIELLDEPYLLRIISHVGILLDIIHPGTLSKGDKVKLLTAYISILKLYELLEPIPVYICFLDEVDAMEAYSFVLSTLGDEPKVKTRQIELMKFLKLPILNILKRTTEKVFAETESNYTPDQGISITFDITNIDKHLIYAVEGLFLGHFYTDAMECTLALARRFLLNGKVGSLEYFIDRNSLENLINVYKLETLPHTGDIIDDDSSVKEILQYANLMQHFKRYAEWQKSVKLLNSDSNIPTLIEKFQEYSNCSMEMIKTFLVELTEDKNAVNFFVLYEIRALYTPYLIIELHKGLVEASKLLRIPKFVKEALGFTELVANENDGIYLLFQSSGKLKKYLTLVAHTATLVEYS</sequence>
<dbReference type="AlphaFoldDB" id="J7R089"/>
<dbReference type="OMA" id="YEIRALY"/>
<dbReference type="GeneID" id="34523850"/>
<dbReference type="eggNOG" id="KOG1964">
    <property type="taxonomic scope" value="Eukaryota"/>
</dbReference>
<dbReference type="STRING" id="1071383.J7R089"/>
<dbReference type="GO" id="GO:0051664">
    <property type="term" value="P:nuclear pore localization"/>
    <property type="evidence" value="ECO:0007669"/>
    <property type="project" value="EnsemblFungi"/>
</dbReference>
<keyword evidence="7" id="KW-0472">Membrane</keyword>
<evidence type="ECO:0000256" key="4">
    <source>
        <dbReference type="ARBA" id="ARBA00023010"/>
    </source>
</evidence>
<keyword evidence="9" id="KW-1185">Reference proteome</keyword>
<comment type="similarity">
    <text evidence="7">Belongs to the nucleoporin Nup84/Nup107 family.</text>
</comment>
<reference evidence="9" key="2">
    <citation type="submission" date="2012-08" db="EMBL/GenBank/DDBJ databases">
        <title>Genome sequence of Kazachstania naganishii.</title>
        <authorList>
            <person name="Gordon J.L."/>
            <person name="Armisen D."/>
            <person name="Proux-Wera E."/>
            <person name="OhEigeartaigh S.S."/>
            <person name="Byrne K.P."/>
            <person name="Wolfe K.H."/>
        </authorList>
    </citation>
    <scope>NUCLEOTIDE SEQUENCE [LARGE SCALE GENOMIC DNA]</scope>
    <source>
        <strain evidence="9">ATCC MYA-139 / BCRC 22969 / CBS 8797 / CCRC 22969 / KCTC 17520 / NBRC 10181 / NCYC 3082</strain>
    </source>
</reference>
<keyword evidence="2" id="KW-0509">mRNA transport</keyword>
<evidence type="ECO:0000256" key="3">
    <source>
        <dbReference type="ARBA" id="ARBA00022927"/>
    </source>
</evidence>
<evidence type="ECO:0000313" key="9">
    <source>
        <dbReference type="Proteomes" id="UP000006310"/>
    </source>
</evidence>
<reference evidence="8 9" key="1">
    <citation type="journal article" date="2011" name="Proc. Natl. Acad. Sci. U.S.A.">
        <title>Evolutionary erosion of yeast sex chromosomes by mating-type switching accidents.</title>
        <authorList>
            <person name="Gordon J.L."/>
            <person name="Armisen D."/>
            <person name="Proux-Wera E."/>
            <person name="Oheigeartaigh S.S."/>
            <person name="Byrne K.P."/>
            <person name="Wolfe K.H."/>
        </authorList>
    </citation>
    <scope>NUCLEOTIDE SEQUENCE [LARGE SCALE GENOMIC DNA]</scope>
    <source>
        <strain evidence="9">ATCC MYA-139 / BCRC 22969 / CBS 8797 / CCRC 22969 / KCTC 17520 / NBRC 10181 / NCYC 3082</strain>
    </source>
</reference>
<accession>J7R089</accession>
<keyword evidence="1 7" id="KW-0813">Transport</keyword>
<evidence type="ECO:0000256" key="1">
    <source>
        <dbReference type="ARBA" id="ARBA00022448"/>
    </source>
</evidence>
<dbReference type="RefSeq" id="XP_022462461.1">
    <property type="nucleotide sequence ID" value="XM_022609830.1"/>
</dbReference>
<protein>
    <recommendedName>
        <fullName evidence="7">Nuclear pore complex protein</fullName>
    </recommendedName>
</protein>
<evidence type="ECO:0000256" key="5">
    <source>
        <dbReference type="ARBA" id="ARBA00023132"/>
    </source>
</evidence>
<dbReference type="HOGENOM" id="CLU_023045_0_0_1"/>